<dbReference type="Pfam" id="PF00117">
    <property type="entry name" value="GATase"/>
    <property type="match status" value="1"/>
</dbReference>
<comment type="caution">
    <text evidence="2">The sequence shown here is derived from an EMBL/GenBank/DDBJ whole genome shotgun (WGS) entry which is preliminary data.</text>
</comment>
<gene>
    <name evidence="2" type="ORF">MAE02_49630</name>
</gene>
<dbReference type="Gene3D" id="3.40.50.880">
    <property type="match status" value="1"/>
</dbReference>
<dbReference type="EMBL" id="BJYU01000097">
    <property type="protein sequence ID" value="GEO17267.1"/>
    <property type="molecule type" value="Genomic_DNA"/>
</dbReference>
<dbReference type="Proteomes" id="UP000321085">
    <property type="component" value="Unassembled WGS sequence"/>
</dbReference>
<evidence type="ECO:0000313" key="3">
    <source>
        <dbReference type="Proteomes" id="UP000321085"/>
    </source>
</evidence>
<dbReference type="InterPro" id="IPR017926">
    <property type="entry name" value="GATASE"/>
</dbReference>
<feature type="domain" description="Glutamine amidotransferase" evidence="1">
    <location>
        <begin position="62"/>
        <end position="206"/>
    </location>
</feature>
<dbReference type="RefSeq" id="WP_114184928.1">
    <property type="nucleotide sequence ID" value="NZ_BJYU01000097.1"/>
</dbReference>
<proteinExistence type="predicted"/>
<dbReference type="InterPro" id="IPR044992">
    <property type="entry name" value="ChyE-like"/>
</dbReference>
<dbReference type="GO" id="GO:0005829">
    <property type="term" value="C:cytosol"/>
    <property type="evidence" value="ECO:0007669"/>
    <property type="project" value="TreeGrafter"/>
</dbReference>
<reference evidence="2 3" key="1">
    <citation type="submission" date="2019-07" db="EMBL/GenBank/DDBJ databases">
        <title>Whole genome shotgun sequence of Microvirga aerophila NBRC 106136.</title>
        <authorList>
            <person name="Hosoyama A."/>
            <person name="Uohara A."/>
            <person name="Ohji S."/>
            <person name="Ichikawa N."/>
        </authorList>
    </citation>
    <scope>NUCLEOTIDE SEQUENCE [LARGE SCALE GENOMIC DNA]</scope>
    <source>
        <strain evidence="2 3">NBRC 106136</strain>
    </source>
</reference>
<dbReference type="OrthoDB" id="9813383at2"/>
<dbReference type="PANTHER" id="PTHR42695:SF5">
    <property type="entry name" value="GLUTAMINE AMIDOTRANSFERASE YLR126C-RELATED"/>
    <property type="match status" value="1"/>
</dbReference>
<dbReference type="PANTHER" id="PTHR42695">
    <property type="entry name" value="GLUTAMINE AMIDOTRANSFERASE YLR126C-RELATED"/>
    <property type="match status" value="1"/>
</dbReference>
<name>A0A512BZL4_9HYPH</name>
<keyword evidence="3" id="KW-1185">Reference proteome</keyword>
<evidence type="ECO:0000259" key="1">
    <source>
        <dbReference type="Pfam" id="PF00117"/>
    </source>
</evidence>
<dbReference type="SUPFAM" id="SSF52317">
    <property type="entry name" value="Class I glutamine amidotransferase-like"/>
    <property type="match status" value="1"/>
</dbReference>
<sequence length="287" mass="31357">MGLRFLVVEGNTRGARQAHKDAYGLMPSESYAAVLQHIEPDAICDLAFPADEGANLPEASGLEAYDGIVLTGSHLSIYDRTPDILRQIDLMRAVYASRTPCFGSCWGIQIAAVAADGEVRPNPVGREVGFARRLTPTDSGRSHPLLEGRPAAFDAPAIHLDMVTALPGDCTVLATNAVSAVQAAEIRHEGGVFWGVQYHPEFSLGELAVILGRRTEILIREGFCRTPEDAAAYVADLAALHERPDTFDLAWRHGLDAEVLDPVRRTREIRNFVEHRVKREKSARGRA</sequence>
<protein>
    <recommendedName>
        <fullName evidence="1">Glutamine amidotransferase domain-containing protein</fullName>
    </recommendedName>
</protein>
<evidence type="ECO:0000313" key="2">
    <source>
        <dbReference type="EMBL" id="GEO17267.1"/>
    </source>
</evidence>
<dbReference type="AlphaFoldDB" id="A0A512BZL4"/>
<dbReference type="PROSITE" id="PS51273">
    <property type="entry name" value="GATASE_TYPE_1"/>
    <property type="match status" value="1"/>
</dbReference>
<dbReference type="InterPro" id="IPR029062">
    <property type="entry name" value="Class_I_gatase-like"/>
</dbReference>
<organism evidence="2 3">
    <name type="scientific">Microvirga aerophila</name>
    <dbReference type="NCBI Taxonomy" id="670291"/>
    <lineage>
        <taxon>Bacteria</taxon>
        <taxon>Pseudomonadati</taxon>
        <taxon>Pseudomonadota</taxon>
        <taxon>Alphaproteobacteria</taxon>
        <taxon>Hyphomicrobiales</taxon>
        <taxon>Methylobacteriaceae</taxon>
        <taxon>Microvirga</taxon>
    </lineage>
</organism>
<accession>A0A512BZL4</accession>
<dbReference type="CDD" id="cd01741">
    <property type="entry name" value="GATase1_1"/>
    <property type="match status" value="1"/>
</dbReference>